<evidence type="ECO:0000313" key="2">
    <source>
        <dbReference type="Proteomes" id="UP001631969"/>
    </source>
</evidence>
<keyword evidence="1" id="KW-0012">Acyltransferase</keyword>
<dbReference type="Proteomes" id="UP001631969">
    <property type="component" value="Unassembled WGS sequence"/>
</dbReference>
<evidence type="ECO:0000313" key="1">
    <source>
        <dbReference type="EMBL" id="MFM9329577.1"/>
    </source>
</evidence>
<keyword evidence="2" id="KW-1185">Reference proteome</keyword>
<sequence>MAEEITVERAEYSYYSSGEWEEDLWRAAEPVYAAAFPEHGRKPERIIRAMFRKGMGRLHLARLGGKPAAMALSGPDEARGIWIIDYLAVAEEQRGKGLGSRFLADIRKEAEAFPWCRGIVVEAEAEETEVNRARIRFWETCGFQLTDYVHQYIWVPEPYRALALSFPGREALSGDGRELFKAITGFHERAYRGR</sequence>
<protein>
    <submittedName>
        <fullName evidence="1">GNAT family N-acetyltransferase</fullName>
        <ecNumber evidence="1">2.3.-.-</ecNumber>
    </submittedName>
</protein>
<gene>
    <name evidence="1" type="ORF">ACI1P1_14885</name>
</gene>
<comment type="caution">
    <text evidence="1">The sequence shown here is derived from an EMBL/GenBank/DDBJ whole genome shotgun (WGS) entry which is preliminary data.</text>
</comment>
<reference evidence="1" key="1">
    <citation type="submission" date="2024-12" db="EMBL/GenBank/DDBJ databases">
        <authorList>
            <person name="Wu N."/>
        </authorList>
    </citation>
    <scope>NUCLEOTIDE SEQUENCE</scope>
    <source>
        <strain evidence="1">P15</strain>
    </source>
</reference>
<proteinExistence type="predicted"/>
<name>A0ACC7P5J0_9BACL</name>
<accession>A0ACC7P5J0</accession>
<dbReference type="EC" id="2.3.-.-" evidence="1"/>
<dbReference type="EMBL" id="JBJURJ010000009">
    <property type="protein sequence ID" value="MFM9329577.1"/>
    <property type="molecule type" value="Genomic_DNA"/>
</dbReference>
<keyword evidence="1" id="KW-0808">Transferase</keyword>
<organism evidence="1 2">
    <name type="scientific">Paenibacillus mesotrionivorans</name>
    <dbReference type="NCBI Taxonomy" id="3160968"/>
    <lineage>
        <taxon>Bacteria</taxon>
        <taxon>Bacillati</taxon>
        <taxon>Bacillota</taxon>
        <taxon>Bacilli</taxon>
        <taxon>Bacillales</taxon>
        <taxon>Paenibacillaceae</taxon>
        <taxon>Paenibacillus</taxon>
    </lineage>
</organism>